<evidence type="ECO:0000313" key="3">
    <source>
        <dbReference type="Proteomes" id="UP000826195"/>
    </source>
</evidence>
<feature type="region of interest" description="Disordered" evidence="1">
    <location>
        <begin position="159"/>
        <end position="193"/>
    </location>
</feature>
<gene>
    <name evidence="2" type="ORF">KQX54_021709</name>
</gene>
<dbReference type="Proteomes" id="UP000826195">
    <property type="component" value="Unassembled WGS sequence"/>
</dbReference>
<reference evidence="2 3" key="1">
    <citation type="journal article" date="2021" name="J. Hered.">
        <title>A chromosome-level genome assembly of the parasitoid wasp, Cotesia glomerata (Hymenoptera: Braconidae).</title>
        <authorList>
            <person name="Pinto B.J."/>
            <person name="Weis J.J."/>
            <person name="Gamble T."/>
            <person name="Ode P.J."/>
            <person name="Paul R."/>
            <person name="Zaspel J.M."/>
        </authorList>
    </citation>
    <scope>NUCLEOTIDE SEQUENCE [LARGE SCALE GENOMIC DNA]</scope>
    <source>
        <strain evidence="2">CgM1</strain>
    </source>
</reference>
<name>A0AAV7J9Z9_COTGL</name>
<proteinExistence type="predicted"/>
<dbReference type="EMBL" id="JAHXZJ010000001">
    <property type="protein sequence ID" value="KAH0569003.1"/>
    <property type="molecule type" value="Genomic_DNA"/>
</dbReference>
<comment type="caution">
    <text evidence="2">The sequence shown here is derived from an EMBL/GenBank/DDBJ whole genome shotgun (WGS) entry which is preliminary data.</text>
</comment>
<organism evidence="2 3">
    <name type="scientific">Cotesia glomerata</name>
    <name type="common">Lepidopteran parasitic wasp</name>
    <name type="synonym">Apanteles glomeratus</name>
    <dbReference type="NCBI Taxonomy" id="32391"/>
    <lineage>
        <taxon>Eukaryota</taxon>
        <taxon>Metazoa</taxon>
        <taxon>Ecdysozoa</taxon>
        <taxon>Arthropoda</taxon>
        <taxon>Hexapoda</taxon>
        <taxon>Insecta</taxon>
        <taxon>Pterygota</taxon>
        <taxon>Neoptera</taxon>
        <taxon>Endopterygota</taxon>
        <taxon>Hymenoptera</taxon>
        <taxon>Apocrita</taxon>
        <taxon>Ichneumonoidea</taxon>
        <taxon>Braconidae</taxon>
        <taxon>Microgastrinae</taxon>
        <taxon>Cotesia</taxon>
    </lineage>
</organism>
<protein>
    <submittedName>
        <fullName evidence="2">Uncharacterized protein</fullName>
    </submittedName>
</protein>
<keyword evidence="3" id="KW-1185">Reference proteome</keyword>
<evidence type="ECO:0000256" key="1">
    <source>
        <dbReference type="SAM" id="MobiDB-lite"/>
    </source>
</evidence>
<sequence length="211" mass="23207">MCCPGKLPPINNIPTVYFILSLYSYPDRVSSPGTCVATKSRKSHQRSRSLISVAITRVFSKGSEVAYEEFRCTLYRRLVIKADAPTLLPSTAGSIVEASVVILETTEETGQVGGIFFKKIKSLIMSHQPARGNVFPYPPSLFLKKKLFFRLTAPHASDTCAGMRDQPAKQSSTREQSNEGKRHKSGLPLLQLLQKTRAGAPGARYLGMSTK</sequence>
<dbReference type="AlphaFoldDB" id="A0AAV7J9Z9"/>
<accession>A0AAV7J9Z9</accession>
<evidence type="ECO:0000313" key="2">
    <source>
        <dbReference type="EMBL" id="KAH0569003.1"/>
    </source>
</evidence>